<dbReference type="InterPro" id="IPR002048">
    <property type="entry name" value="EF_hand_dom"/>
</dbReference>
<dbReference type="PROSITE" id="PS51257">
    <property type="entry name" value="PROKAR_LIPOPROTEIN"/>
    <property type="match status" value="1"/>
</dbReference>
<dbReference type="EMBL" id="CP001899">
    <property type="protein sequence ID" value="ADC64395.1"/>
    <property type="molecule type" value="Genomic_DNA"/>
</dbReference>
<reference evidence="4" key="1">
    <citation type="submission" date="2010-02" db="EMBL/GenBank/DDBJ databases">
        <title>Complete sequence of Ferroglobus placidus DSM 10642.</title>
        <authorList>
            <consortium name="US DOE Joint Genome Institute"/>
            <person name="Lucas S."/>
            <person name="Copeland A."/>
            <person name="Lapidus A."/>
            <person name="Cheng J.-F."/>
            <person name="Bruce D."/>
            <person name="Goodwin L."/>
            <person name="Pitluck S."/>
            <person name="Saunders E."/>
            <person name="Brettin T."/>
            <person name="Detter J.C."/>
            <person name="Han C."/>
            <person name="Tapia R."/>
            <person name="Larimer F."/>
            <person name="Land M."/>
            <person name="Hauser L."/>
            <person name="Kyrpides N."/>
            <person name="Ivanova N."/>
            <person name="Holmes D."/>
            <person name="Lovley D."/>
            <person name="Kyrpides N."/>
            <person name="Anderson I.J."/>
            <person name="Woyke T."/>
        </authorList>
    </citation>
    <scope>NUCLEOTIDE SEQUENCE [LARGE SCALE GENOMIC DNA]</scope>
    <source>
        <strain evidence="4">DSM 10642 / AEDII12DO</strain>
    </source>
</reference>
<dbReference type="KEGG" id="fpl:Ferp_0210"/>
<evidence type="ECO:0000313" key="3">
    <source>
        <dbReference type="EMBL" id="ADC64395.1"/>
    </source>
</evidence>
<dbReference type="HOGENOM" id="CLU_641929_0_0_2"/>
<dbReference type="InterPro" id="IPR038765">
    <property type="entry name" value="Papain-like_cys_pep_sf"/>
</dbReference>
<dbReference type="OrthoDB" id="133217at2157"/>
<gene>
    <name evidence="3" type="ordered locus">Ferp_0210</name>
</gene>
<dbReference type="GeneID" id="8777704"/>
<dbReference type="STRING" id="589924.Ferp_0210"/>
<dbReference type="eggNOG" id="arCOG02165">
    <property type="taxonomic scope" value="Archaea"/>
</dbReference>
<dbReference type="RefSeq" id="WP_012964742.1">
    <property type="nucleotide sequence ID" value="NC_013849.1"/>
</dbReference>
<dbReference type="Gene3D" id="3.10.620.30">
    <property type="match status" value="1"/>
</dbReference>
<dbReference type="eggNOG" id="arCOG00318">
    <property type="taxonomic scope" value="Archaea"/>
</dbReference>
<evidence type="ECO:0000259" key="2">
    <source>
        <dbReference type="PROSITE" id="PS50222"/>
    </source>
</evidence>
<name>D3S1T8_FERPA</name>
<reference evidence="3 4" key="2">
    <citation type="journal article" date="2011" name="Stand. Genomic Sci.">
        <title>Complete genome sequence of Ferroglobus placidus AEDII12DO.</title>
        <authorList>
            <person name="Anderson I."/>
            <person name="Risso C."/>
            <person name="Holmes D."/>
            <person name="Lucas S."/>
            <person name="Copeland A."/>
            <person name="Lapidus A."/>
            <person name="Cheng J.F."/>
            <person name="Bruce D."/>
            <person name="Goodwin L."/>
            <person name="Pitluck S."/>
            <person name="Saunders E."/>
            <person name="Brettin T."/>
            <person name="Detter J.C."/>
            <person name="Han C."/>
            <person name="Tapia R."/>
            <person name="Larimer F."/>
            <person name="Land M."/>
            <person name="Hauser L."/>
            <person name="Woyke T."/>
            <person name="Lovley D."/>
            <person name="Kyrpides N."/>
            <person name="Ivanova N."/>
        </authorList>
    </citation>
    <scope>NUCLEOTIDE SEQUENCE [LARGE SCALE GENOMIC DNA]</scope>
    <source>
        <strain evidence="4">DSM 10642 / AEDII12DO</strain>
    </source>
</reference>
<dbReference type="Pfam" id="PF04473">
    <property type="entry name" value="DUF553"/>
    <property type="match status" value="1"/>
</dbReference>
<evidence type="ECO:0000256" key="1">
    <source>
        <dbReference type="ARBA" id="ARBA00007458"/>
    </source>
</evidence>
<dbReference type="SUPFAM" id="SSF54001">
    <property type="entry name" value="Cysteine proteinases"/>
    <property type="match status" value="1"/>
</dbReference>
<dbReference type="PaxDb" id="589924-Ferp_0210"/>
<dbReference type="InterPro" id="IPR007562">
    <property type="entry name" value="Transglutaminase-like_domain"/>
</dbReference>
<dbReference type="PROSITE" id="PS50222">
    <property type="entry name" value="EF_HAND_2"/>
    <property type="match status" value="1"/>
</dbReference>
<evidence type="ECO:0000313" key="4">
    <source>
        <dbReference type="Proteomes" id="UP000002613"/>
    </source>
</evidence>
<proteinExistence type="inferred from homology"/>
<sequence>MRYLFFFLLTAIVLTGCGDDDKSAERAENANELLSLLEDADSYVDESMQAILESKYGDARRSALIAKGTISDAKIKFEILRDGLSAEDVELVEKLIEYEDRWATLAYKTANIQELSDELFAGIDSEEAAYMIPKVELLERGMRENAEDWNELANFLERNLHILQRMGIGKGEVDSIRSLSESTFQLADTLVDYKSKLVSQLDNTYTPLDEREIEGKEVDNSRNSELITPEVAELFESFDRDGNGKLSIAEAEEFFYWAENSIAYRYDDENAKNTVAGFKVGDGRDGGDYRQTPEETIKERAGDCEDLATLEVAFYKYYGIEAYVVGVDTKIQGLVDHAAAIVKIGDNKERFKKVLGNLLYYELEDARDVYGNRISPGVYMIVDNTYSGAFGYISGGTDAFMIYCIIPFEKGYGEEWNKIVRSCVSMD</sequence>
<feature type="domain" description="EF-hand" evidence="2">
    <location>
        <begin position="226"/>
        <end position="261"/>
    </location>
</feature>
<comment type="similarity">
    <text evidence="1">Belongs to the UPF0252 family.</text>
</comment>
<accession>D3S1T8</accession>
<dbReference type="GO" id="GO:0005509">
    <property type="term" value="F:calcium ion binding"/>
    <property type="evidence" value="ECO:0007669"/>
    <property type="project" value="InterPro"/>
</dbReference>
<dbReference type="AlphaFoldDB" id="D3S1T8"/>
<organism evidence="3 4">
    <name type="scientific">Ferroglobus placidus (strain DSM 10642 / AEDII12DO)</name>
    <dbReference type="NCBI Taxonomy" id="589924"/>
    <lineage>
        <taxon>Archaea</taxon>
        <taxon>Methanobacteriati</taxon>
        <taxon>Methanobacteriota</taxon>
        <taxon>Archaeoglobi</taxon>
        <taxon>Archaeoglobales</taxon>
        <taxon>Archaeoglobaceae</taxon>
        <taxon>Ferroglobus</taxon>
    </lineage>
</organism>
<protein>
    <recommendedName>
        <fullName evidence="2">EF-hand domain-containing protein</fullName>
    </recommendedName>
</protein>
<keyword evidence="4" id="KW-1185">Reference proteome</keyword>
<dbReference type="Proteomes" id="UP000002613">
    <property type="component" value="Chromosome"/>
</dbReference>